<dbReference type="InterPro" id="IPR010827">
    <property type="entry name" value="BamA/TamA_POTRA"/>
</dbReference>
<evidence type="ECO:0000256" key="2">
    <source>
        <dbReference type="ARBA" id="ARBA00022452"/>
    </source>
</evidence>
<dbReference type="InterPro" id="IPR039910">
    <property type="entry name" value="D15-like"/>
</dbReference>
<dbReference type="InterPro" id="IPR000184">
    <property type="entry name" value="Bac_surfAg_D15"/>
</dbReference>
<reference evidence="10 11" key="1">
    <citation type="submission" date="2019-08" db="EMBL/GenBank/DDBJ databases">
        <title>Complete genome sequence of Arcobacter acticola.</title>
        <authorList>
            <person name="Miller W."/>
        </authorList>
    </citation>
    <scope>NUCLEOTIDE SEQUENCE [LARGE SCALE GENOMIC DNA]</scope>
    <source>
        <strain evidence="10 11">KCTC 52212</strain>
    </source>
</reference>
<dbReference type="Gene3D" id="3.10.20.310">
    <property type="entry name" value="membrane protein fhac"/>
    <property type="match status" value="5"/>
</dbReference>
<gene>
    <name evidence="10" type="ORF">AACT_1539</name>
</gene>
<evidence type="ECO:0000256" key="3">
    <source>
        <dbReference type="ARBA" id="ARBA00022692"/>
    </source>
</evidence>
<dbReference type="Gene3D" id="2.40.160.50">
    <property type="entry name" value="membrane protein fhac: a member of the omp85/tpsb transporter family"/>
    <property type="match status" value="1"/>
</dbReference>
<evidence type="ECO:0000259" key="9">
    <source>
        <dbReference type="PROSITE" id="PS51779"/>
    </source>
</evidence>
<keyword evidence="11" id="KW-1185">Reference proteome</keyword>
<accession>A0A6M8EDR7</accession>
<feature type="domain" description="POTRA" evidence="9">
    <location>
        <begin position="344"/>
        <end position="416"/>
    </location>
</feature>
<keyword evidence="6" id="KW-0472">Membrane</keyword>
<name>A0A6M8EDR7_9BACT</name>
<dbReference type="InterPro" id="IPR034746">
    <property type="entry name" value="POTRA"/>
</dbReference>
<dbReference type="RefSeq" id="WP_228720456.1">
    <property type="nucleotide sequence ID" value="NZ_CP042652.1"/>
</dbReference>
<evidence type="ECO:0000256" key="8">
    <source>
        <dbReference type="NCBIfam" id="TIGR03303"/>
    </source>
</evidence>
<dbReference type="Pfam" id="PF01103">
    <property type="entry name" value="Omp85"/>
    <property type="match status" value="1"/>
</dbReference>
<protein>
    <recommendedName>
        <fullName evidence="8">Outer membrane protein assembly factor BamA</fullName>
    </recommendedName>
</protein>
<dbReference type="InterPro" id="IPR023707">
    <property type="entry name" value="OM_assembly_BamA"/>
</dbReference>
<keyword evidence="7" id="KW-0998">Cell outer membrane</keyword>
<evidence type="ECO:0000256" key="5">
    <source>
        <dbReference type="ARBA" id="ARBA00022737"/>
    </source>
</evidence>
<dbReference type="NCBIfam" id="TIGR03303">
    <property type="entry name" value="OM_YaeT"/>
    <property type="match status" value="1"/>
</dbReference>
<dbReference type="EMBL" id="CP042652">
    <property type="protein sequence ID" value="QKE28700.1"/>
    <property type="molecule type" value="Genomic_DNA"/>
</dbReference>
<keyword evidence="3" id="KW-0812">Transmembrane</keyword>
<dbReference type="KEGG" id="paco:AACT_1539"/>
<dbReference type="PIRSF" id="PIRSF006076">
    <property type="entry name" value="OM_assembly_OMP85"/>
    <property type="match status" value="1"/>
</dbReference>
<feature type="domain" description="POTRA" evidence="9">
    <location>
        <begin position="87"/>
        <end position="166"/>
    </location>
</feature>
<comment type="subcellular location">
    <subcellularLocation>
        <location evidence="1">Membrane</location>
    </subcellularLocation>
</comment>
<evidence type="ECO:0000256" key="1">
    <source>
        <dbReference type="ARBA" id="ARBA00004370"/>
    </source>
</evidence>
<dbReference type="PANTHER" id="PTHR12815:SF23">
    <property type="entry name" value="OUTER MEMBRANE PROTEIN ASSEMBLY FACTOR BAMA"/>
    <property type="match status" value="1"/>
</dbReference>
<dbReference type="GO" id="GO:0009279">
    <property type="term" value="C:cell outer membrane"/>
    <property type="evidence" value="ECO:0007669"/>
    <property type="project" value="UniProtKB-UniRule"/>
</dbReference>
<evidence type="ECO:0000256" key="4">
    <source>
        <dbReference type="ARBA" id="ARBA00022729"/>
    </source>
</evidence>
<evidence type="ECO:0000256" key="6">
    <source>
        <dbReference type="ARBA" id="ARBA00023136"/>
    </source>
</evidence>
<dbReference type="PROSITE" id="PS51779">
    <property type="entry name" value="POTRA"/>
    <property type="match status" value="2"/>
</dbReference>
<evidence type="ECO:0000313" key="11">
    <source>
        <dbReference type="Proteomes" id="UP000503483"/>
    </source>
</evidence>
<dbReference type="PANTHER" id="PTHR12815">
    <property type="entry name" value="SORTING AND ASSEMBLY MACHINERY SAMM50 PROTEIN FAMILY MEMBER"/>
    <property type="match status" value="1"/>
</dbReference>
<keyword evidence="4" id="KW-0732">Signal</keyword>
<evidence type="ECO:0000256" key="7">
    <source>
        <dbReference type="ARBA" id="ARBA00023237"/>
    </source>
</evidence>
<dbReference type="Pfam" id="PF07244">
    <property type="entry name" value="POTRA"/>
    <property type="match status" value="5"/>
</dbReference>
<organism evidence="10 11">
    <name type="scientific">Arcobacter acticola</name>
    <dbReference type="NCBI Taxonomy" id="1849015"/>
    <lineage>
        <taxon>Bacteria</taxon>
        <taxon>Pseudomonadati</taxon>
        <taxon>Campylobacterota</taxon>
        <taxon>Epsilonproteobacteria</taxon>
        <taxon>Campylobacterales</taxon>
        <taxon>Arcobacteraceae</taxon>
        <taxon>Arcobacter</taxon>
    </lineage>
</organism>
<keyword evidence="5" id="KW-0677">Repeat</keyword>
<dbReference type="GO" id="GO:0071709">
    <property type="term" value="P:membrane assembly"/>
    <property type="evidence" value="ECO:0007669"/>
    <property type="project" value="InterPro"/>
</dbReference>
<dbReference type="AlphaFoldDB" id="A0A6M8EDR7"/>
<keyword evidence="2" id="KW-1134">Transmembrane beta strand</keyword>
<proteinExistence type="predicted"/>
<dbReference type="Proteomes" id="UP000503483">
    <property type="component" value="Chromosome"/>
</dbReference>
<evidence type="ECO:0000313" key="10">
    <source>
        <dbReference type="EMBL" id="QKE28700.1"/>
    </source>
</evidence>
<sequence length="758" mass="85613">MKNKVVLFSLACATALSADAIKSIEYKDVNKISPQILNETLNMQVGDELDENKLNEALIKLYQYGYFDDIQVINERGNLKLIFTEKPSIASVEIKGYKTRSEDIDNLKTVLKLKKGSMYTEKKVKEAKDKLLSMLESEGFINSVVETEIEKINEQSLKLTFNVNKGDEIIIKKANYHGSDNLEQDDFDLVTANKEIEFASWWFGQNDGEVKIDQLKYDARRINDLYFEKGYLDAQVKEPFLDIDFASNQANLDFFITEGNRYTTNDIKIYLDSSIVDLATIYPELELIVGNSFNIKKLRADQDYIKTQVADKGYAFADVRFDLKKDEANSKVDVIFNVIPGKKVYINDVKIAGNARTLDRVVRRDVYLAPGDLYNLTDFRDSTKKLKRSSYFENVVIEEKRIADDKMDIVVRVTEAATGSIMLGGGYGSYDKVMVSGSVSDKNIFGSGLSLGISADISANSSDFTLSLKNPAINDSNYNGEVEIHNSDVDIDRDYYDSTISTKGFSVSLGRQLVRDLYAGAKYKLDFVSEDYDYDDDFKTTYDAQDDTFKETHKLYENTEYVSSSITPYLNFDNTDDFYNPREGVKAGTSLEYAGVGGDSKYYKSSSYAKYFYSLEDLTELDWILRLKTQMKILVDNGQINQGDSLYLGGAKSLRGYSSYAFPTSTDGYKINPYKQMWANSVEMSFPLIPSAKMRWGLFYDYGMIGEDSFSEIKRSGTGALLEWISPMGPLQLIFAHALDAEAGDDTSSFEFSLGSSF</sequence>